<dbReference type="OrthoDB" id="9814966at2"/>
<dbReference type="Gene3D" id="3.40.50.1820">
    <property type="entry name" value="alpha/beta hydrolase"/>
    <property type="match status" value="1"/>
</dbReference>
<evidence type="ECO:0000256" key="1">
    <source>
        <dbReference type="SAM" id="SignalP"/>
    </source>
</evidence>
<feature type="domain" description="AB hydrolase-1" evidence="2">
    <location>
        <begin position="32"/>
        <end position="243"/>
    </location>
</feature>
<comment type="caution">
    <text evidence="3">The sequence shown here is derived from an EMBL/GenBank/DDBJ whole genome shotgun (WGS) entry which is preliminary data.</text>
</comment>
<dbReference type="AlphaFoldDB" id="A0A371K0C3"/>
<keyword evidence="3" id="KW-0378">Hydrolase</keyword>
<feature type="signal peptide" evidence="1">
    <location>
        <begin position="1"/>
        <end position="21"/>
    </location>
</feature>
<dbReference type="PANTHER" id="PTHR37017">
    <property type="entry name" value="AB HYDROLASE-1 DOMAIN-CONTAINING PROTEIN-RELATED"/>
    <property type="match status" value="1"/>
</dbReference>
<dbReference type="EMBL" id="QTSU01000002">
    <property type="protein sequence ID" value="RDZ27287.1"/>
    <property type="molecule type" value="Genomic_DNA"/>
</dbReference>
<dbReference type="PANTHER" id="PTHR37017:SF11">
    <property type="entry name" value="ESTERASE_LIPASE_THIOESTERASE DOMAIN-CONTAINING PROTEIN"/>
    <property type="match status" value="1"/>
</dbReference>
<evidence type="ECO:0000313" key="3">
    <source>
        <dbReference type="EMBL" id="RDZ27287.1"/>
    </source>
</evidence>
<dbReference type="GO" id="GO:0016787">
    <property type="term" value="F:hydrolase activity"/>
    <property type="evidence" value="ECO:0007669"/>
    <property type="project" value="UniProtKB-KW"/>
</dbReference>
<dbReference type="RefSeq" id="WP_115859663.1">
    <property type="nucleotide sequence ID" value="NZ_QTSU01000002.1"/>
</dbReference>
<dbReference type="InterPro" id="IPR052897">
    <property type="entry name" value="Sec-Metab_Biosynth_Hydrolase"/>
</dbReference>
<proteinExistence type="predicted"/>
<feature type="chain" id="PRO_5016986542" evidence="1">
    <location>
        <begin position="22"/>
        <end position="255"/>
    </location>
</feature>
<protein>
    <submittedName>
        <fullName evidence="3">Alpha/beta hydrolase</fullName>
    </submittedName>
</protein>
<sequence length="255" mass="26850">MLRSTVLTLCLAAAVLPVAHAGERRAEAKPTVVLVHGAFADASSWDLVAERLRQRGLPVVAVDNPLTSLDAAAAATRRAIAQAPGQVVLVGHSWGGTVITQAGDDPKVSALVYVAAFAPDAGESSSQQLQRYQMTPGAQKLQNQGGFLSLSQEAVATDFAQDLAPEAQAQVYAHQLPLKASALAERVDRAAWKSRPSWYVVSRQDRTLSPALQRDTARRIGAELREVDAGHVSPLAAPDEVSQAIVDASAAAPAR</sequence>
<evidence type="ECO:0000259" key="2">
    <source>
        <dbReference type="Pfam" id="PF12697"/>
    </source>
</evidence>
<keyword evidence="1" id="KW-0732">Signal</keyword>
<organism evidence="3 4">
    <name type="scientific">Lysobacter silvisoli</name>
    <dbReference type="NCBI Taxonomy" id="2293254"/>
    <lineage>
        <taxon>Bacteria</taxon>
        <taxon>Pseudomonadati</taxon>
        <taxon>Pseudomonadota</taxon>
        <taxon>Gammaproteobacteria</taxon>
        <taxon>Lysobacterales</taxon>
        <taxon>Lysobacteraceae</taxon>
        <taxon>Lysobacter</taxon>
    </lineage>
</organism>
<dbReference type="Proteomes" id="UP000264492">
    <property type="component" value="Unassembled WGS sequence"/>
</dbReference>
<dbReference type="InterPro" id="IPR029058">
    <property type="entry name" value="AB_hydrolase_fold"/>
</dbReference>
<dbReference type="Pfam" id="PF12697">
    <property type="entry name" value="Abhydrolase_6"/>
    <property type="match status" value="1"/>
</dbReference>
<keyword evidence="4" id="KW-1185">Reference proteome</keyword>
<reference evidence="3 4" key="1">
    <citation type="submission" date="2018-08" db="EMBL/GenBank/DDBJ databases">
        <title>Lysobacter sp. zong2l5, whole genome shotgun sequence.</title>
        <authorList>
            <person name="Zhang X."/>
            <person name="Feng G."/>
            <person name="Zhu H."/>
        </authorList>
    </citation>
    <scope>NUCLEOTIDE SEQUENCE [LARGE SCALE GENOMIC DNA]</scope>
    <source>
        <strain evidence="4">zong2l5</strain>
    </source>
</reference>
<gene>
    <name evidence="3" type="ORF">DX914_13665</name>
</gene>
<evidence type="ECO:0000313" key="4">
    <source>
        <dbReference type="Proteomes" id="UP000264492"/>
    </source>
</evidence>
<dbReference type="SUPFAM" id="SSF53474">
    <property type="entry name" value="alpha/beta-Hydrolases"/>
    <property type="match status" value="1"/>
</dbReference>
<accession>A0A371K0C3</accession>
<dbReference type="InterPro" id="IPR000073">
    <property type="entry name" value="AB_hydrolase_1"/>
</dbReference>
<name>A0A371K0C3_9GAMM</name>